<dbReference type="Proteomes" id="UP001177021">
    <property type="component" value="Unassembled WGS sequence"/>
</dbReference>
<keyword evidence="2" id="KW-1185">Reference proteome</keyword>
<reference evidence="1" key="1">
    <citation type="submission" date="2023-10" db="EMBL/GenBank/DDBJ databases">
        <authorList>
            <person name="Rodriguez Cubillos JULIANA M."/>
            <person name="De Vega J."/>
        </authorList>
    </citation>
    <scope>NUCLEOTIDE SEQUENCE</scope>
</reference>
<dbReference type="EMBL" id="CASHSV030000024">
    <property type="protein sequence ID" value="CAJ2642008.1"/>
    <property type="molecule type" value="Genomic_DNA"/>
</dbReference>
<gene>
    <name evidence="1" type="ORF">MILVUS5_LOCUS11549</name>
</gene>
<sequence>MFSLAKMEPPHDIFFGGEEECHSSESGWTMYIGSPIKDGNLYDDDDEVDFYQGIHQTQGDAGFESDDSMVSDASSGPGHYGVNVIHSLGNYEGGYGLRHFKKKVEDDDEDDDDDDEDDELHAYYCFDHHKKGQSKKKENQIGEKKGEKKQKVQVQGGGSGRSSLLKIMLKVNANQVWS</sequence>
<name>A0ACB0JEB2_TRIPR</name>
<proteinExistence type="predicted"/>
<evidence type="ECO:0000313" key="2">
    <source>
        <dbReference type="Proteomes" id="UP001177021"/>
    </source>
</evidence>
<evidence type="ECO:0000313" key="1">
    <source>
        <dbReference type="EMBL" id="CAJ2642008.1"/>
    </source>
</evidence>
<comment type="caution">
    <text evidence="1">The sequence shown here is derived from an EMBL/GenBank/DDBJ whole genome shotgun (WGS) entry which is preliminary data.</text>
</comment>
<protein>
    <submittedName>
        <fullName evidence="1">Uncharacterized protein</fullName>
    </submittedName>
</protein>
<accession>A0ACB0JEB2</accession>
<organism evidence="1 2">
    <name type="scientific">Trifolium pratense</name>
    <name type="common">Red clover</name>
    <dbReference type="NCBI Taxonomy" id="57577"/>
    <lineage>
        <taxon>Eukaryota</taxon>
        <taxon>Viridiplantae</taxon>
        <taxon>Streptophyta</taxon>
        <taxon>Embryophyta</taxon>
        <taxon>Tracheophyta</taxon>
        <taxon>Spermatophyta</taxon>
        <taxon>Magnoliopsida</taxon>
        <taxon>eudicotyledons</taxon>
        <taxon>Gunneridae</taxon>
        <taxon>Pentapetalae</taxon>
        <taxon>rosids</taxon>
        <taxon>fabids</taxon>
        <taxon>Fabales</taxon>
        <taxon>Fabaceae</taxon>
        <taxon>Papilionoideae</taxon>
        <taxon>50 kb inversion clade</taxon>
        <taxon>NPAAA clade</taxon>
        <taxon>Hologalegina</taxon>
        <taxon>IRL clade</taxon>
        <taxon>Trifolieae</taxon>
        <taxon>Trifolium</taxon>
    </lineage>
</organism>